<dbReference type="PROSITE" id="PS50979">
    <property type="entry name" value="BC"/>
    <property type="match status" value="1"/>
</dbReference>
<reference evidence="9" key="1">
    <citation type="submission" date="2020-05" db="EMBL/GenBank/DDBJ databases">
        <authorList>
            <person name="Chiriac C."/>
            <person name="Salcher M."/>
            <person name="Ghai R."/>
            <person name="Kavagutti S V."/>
        </authorList>
    </citation>
    <scope>NUCLEOTIDE SEQUENCE</scope>
</reference>
<evidence type="ECO:0000256" key="1">
    <source>
        <dbReference type="ARBA" id="ARBA00001953"/>
    </source>
</evidence>
<evidence type="ECO:0000313" key="9">
    <source>
        <dbReference type="EMBL" id="CAB4556687.1"/>
    </source>
</evidence>
<evidence type="ECO:0000256" key="2">
    <source>
        <dbReference type="ARBA" id="ARBA00022598"/>
    </source>
</evidence>
<dbReference type="PROSITE" id="PS50975">
    <property type="entry name" value="ATP_GRASP"/>
    <property type="match status" value="1"/>
</dbReference>
<keyword evidence="4" id="KW-0067">ATP-binding</keyword>
<dbReference type="CDD" id="cd06850">
    <property type="entry name" value="biotinyl_domain"/>
    <property type="match status" value="1"/>
</dbReference>
<feature type="domain" description="ATP-grasp" evidence="7">
    <location>
        <begin position="132"/>
        <end position="320"/>
    </location>
</feature>
<dbReference type="Gene3D" id="2.40.50.100">
    <property type="match status" value="1"/>
</dbReference>
<dbReference type="InterPro" id="IPR005482">
    <property type="entry name" value="Biotin_COase_C"/>
</dbReference>
<organism evidence="9">
    <name type="scientific">freshwater metagenome</name>
    <dbReference type="NCBI Taxonomy" id="449393"/>
    <lineage>
        <taxon>unclassified sequences</taxon>
        <taxon>metagenomes</taxon>
        <taxon>ecological metagenomes</taxon>
    </lineage>
</organism>
<protein>
    <submittedName>
        <fullName evidence="9">Unannotated protein</fullName>
    </submittedName>
</protein>
<dbReference type="InterPro" id="IPR016185">
    <property type="entry name" value="PreATP-grasp_dom_sf"/>
</dbReference>
<dbReference type="PANTHER" id="PTHR18866:SF126">
    <property type="entry name" value="BIOTIN CARBOXYLASE"/>
    <property type="match status" value="1"/>
</dbReference>
<keyword evidence="2" id="KW-0436">Ligase</keyword>
<dbReference type="FunFam" id="2.40.50.100:FF:000003">
    <property type="entry name" value="Acetyl-CoA carboxylase biotin carboxyl carrier protein"/>
    <property type="match status" value="1"/>
</dbReference>
<dbReference type="InterPro" id="IPR011053">
    <property type="entry name" value="Single_hybrid_motif"/>
</dbReference>
<dbReference type="Pfam" id="PF02786">
    <property type="entry name" value="CPSase_L_D2"/>
    <property type="match status" value="1"/>
</dbReference>
<proteinExistence type="predicted"/>
<name>A0A6J6CYY0_9ZZZZ</name>
<dbReference type="InterPro" id="IPR011764">
    <property type="entry name" value="Biotin_carboxylation_dom"/>
</dbReference>
<gene>
    <name evidence="9" type="ORF">UFOPK1493_01457</name>
</gene>
<dbReference type="SUPFAM" id="SSF51230">
    <property type="entry name" value="Single hybrid motif"/>
    <property type="match status" value="1"/>
</dbReference>
<comment type="cofactor">
    <cofactor evidence="1">
        <name>biotin</name>
        <dbReference type="ChEBI" id="CHEBI:57586"/>
    </cofactor>
</comment>
<dbReference type="PROSITE" id="PS00867">
    <property type="entry name" value="CPSASE_2"/>
    <property type="match status" value="1"/>
</dbReference>
<dbReference type="InterPro" id="IPR011761">
    <property type="entry name" value="ATP-grasp"/>
</dbReference>
<dbReference type="SUPFAM" id="SSF56059">
    <property type="entry name" value="Glutathione synthetase ATP-binding domain-like"/>
    <property type="match status" value="1"/>
</dbReference>
<dbReference type="SUPFAM" id="SSF51246">
    <property type="entry name" value="Rudiment single hybrid motif"/>
    <property type="match status" value="1"/>
</dbReference>
<dbReference type="PROSITE" id="PS00188">
    <property type="entry name" value="BIOTIN"/>
    <property type="match status" value="1"/>
</dbReference>
<dbReference type="GO" id="GO:0005524">
    <property type="term" value="F:ATP binding"/>
    <property type="evidence" value="ECO:0007669"/>
    <property type="project" value="UniProtKB-KW"/>
</dbReference>
<evidence type="ECO:0000256" key="3">
    <source>
        <dbReference type="ARBA" id="ARBA00022741"/>
    </source>
</evidence>
<dbReference type="EMBL" id="CAEZSR010000043">
    <property type="protein sequence ID" value="CAB4556687.1"/>
    <property type="molecule type" value="Genomic_DNA"/>
</dbReference>
<dbReference type="InterPro" id="IPR005479">
    <property type="entry name" value="CPAse_ATP-bd"/>
</dbReference>
<keyword evidence="3" id="KW-0547">Nucleotide-binding</keyword>
<dbReference type="Pfam" id="PF02785">
    <property type="entry name" value="Biotin_carb_C"/>
    <property type="match status" value="1"/>
</dbReference>
<dbReference type="PANTHER" id="PTHR18866">
    <property type="entry name" value="CARBOXYLASE:PYRUVATE/ACETYL-COA/PROPIONYL-COA CARBOXYLASE"/>
    <property type="match status" value="1"/>
</dbReference>
<dbReference type="InterPro" id="IPR050856">
    <property type="entry name" value="Biotin_carboxylase_complex"/>
</dbReference>
<dbReference type="PROSITE" id="PS50968">
    <property type="entry name" value="BIOTINYL_LIPOYL"/>
    <property type="match status" value="1"/>
</dbReference>
<dbReference type="Pfam" id="PF00364">
    <property type="entry name" value="Biotin_lipoyl"/>
    <property type="match status" value="1"/>
</dbReference>
<evidence type="ECO:0000256" key="5">
    <source>
        <dbReference type="ARBA" id="ARBA00023267"/>
    </source>
</evidence>
<sequence length="658" mass="69492">MSTTDRSPAHRAPIDRLLIANRGEIARRIIRTCRRLGIATVAVHSDADADAPYVREADAAVRLPGTAPADTYLRVDLLIAAAERTGAQAIHPGYGFLSERPDAAEAVARAGLTWIGPPASAIAAMGSKIGAKQLMRGAGVPVLPDNTVESLDEIGLPALVKASAGGGGRGMRIVRSADDLADAIAAAEREAASAFGDGTVFVERYVEGGRHVEIQVFADTHGATVSLFERDCTLQRRHQKIVEEMPSPAVDADLRRRMGDAAVAAARAVGYVGAGTVEFLLDRDGGFWFLEMNTRLQVEHPVTEMVTGLDLVELQLLVADGEPLPAEAVEPQAQGHAIEVRLCAEDPAQGYRPSSGTFHVVEFPVVEGVRVDSGIESGSVVSPYYDSMVAKVIAHGPSRRIAARRIVQALTGATIVGPITNREQLLHLASVLESIDDVVDTGYLDRTPMAVAPPPGPEVVAAAAMAVIQAQDSVRTTLRQVPFGWRNMASQPHELRLTSGGEEGTTHVVRYTVDRWGGIDELTVDGVAADPLVARDHVRLRPPLVIGDQVHLLGGRVSFTVPPRFRPPDDAGRAGSLVAPMPGSVLRILVEPGSTVVPGQPMLALEAMKMEHQVVAPVGGTVAEILVQVGQQLDHGQLLVRIETADGADGAGAEGGTP</sequence>
<dbReference type="Gene3D" id="3.30.470.20">
    <property type="entry name" value="ATP-grasp fold, B domain"/>
    <property type="match status" value="1"/>
</dbReference>
<dbReference type="SMART" id="SM00878">
    <property type="entry name" value="Biotin_carb_C"/>
    <property type="match status" value="1"/>
</dbReference>
<evidence type="ECO:0000256" key="4">
    <source>
        <dbReference type="ARBA" id="ARBA00022840"/>
    </source>
</evidence>
<evidence type="ECO:0000259" key="8">
    <source>
        <dbReference type="PROSITE" id="PS50979"/>
    </source>
</evidence>
<dbReference type="InterPro" id="IPR000089">
    <property type="entry name" value="Biotin_lipoyl"/>
</dbReference>
<dbReference type="Pfam" id="PF00289">
    <property type="entry name" value="Biotin_carb_N"/>
    <property type="match status" value="1"/>
</dbReference>
<dbReference type="AlphaFoldDB" id="A0A6J6CYY0"/>
<dbReference type="SUPFAM" id="SSF52440">
    <property type="entry name" value="PreATP-grasp domain"/>
    <property type="match status" value="1"/>
</dbReference>
<dbReference type="GO" id="GO:0016874">
    <property type="term" value="F:ligase activity"/>
    <property type="evidence" value="ECO:0007669"/>
    <property type="project" value="UniProtKB-KW"/>
</dbReference>
<accession>A0A6J6CYY0</accession>
<keyword evidence="5" id="KW-0092">Biotin</keyword>
<dbReference type="GO" id="GO:0046872">
    <property type="term" value="F:metal ion binding"/>
    <property type="evidence" value="ECO:0007669"/>
    <property type="project" value="InterPro"/>
</dbReference>
<feature type="domain" description="Lipoyl-binding" evidence="6">
    <location>
        <begin position="568"/>
        <end position="643"/>
    </location>
</feature>
<dbReference type="InterPro" id="IPR005481">
    <property type="entry name" value="BC-like_N"/>
</dbReference>
<dbReference type="InterPro" id="IPR001882">
    <property type="entry name" value="Biotin_BS"/>
</dbReference>
<evidence type="ECO:0000259" key="6">
    <source>
        <dbReference type="PROSITE" id="PS50968"/>
    </source>
</evidence>
<feature type="domain" description="Biotin carboxylation" evidence="8">
    <location>
        <begin position="13"/>
        <end position="449"/>
    </location>
</feature>
<evidence type="ECO:0000259" key="7">
    <source>
        <dbReference type="PROSITE" id="PS50975"/>
    </source>
</evidence>
<dbReference type="InterPro" id="IPR011054">
    <property type="entry name" value="Rudment_hybrid_motif"/>
</dbReference>